<dbReference type="NCBIfam" id="NF033592">
    <property type="entry name" value="transpos_IS4_1"/>
    <property type="match status" value="1"/>
</dbReference>
<feature type="domain" description="Transposase IS4-like" evidence="1">
    <location>
        <begin position="133"/>
        <end position="343"/>
    </location>
</feature>
<dbReference type="EMBL" id="ANNX02000051">
    <property type="protein sequence ID" value="KYC35527.1"/>
    <property type="molecule type" value="Genomic_DNA"/>
</dbReference>
<dbReference type="EMBL" id="ANNX02000012">
    <property type="protein sequence ID" value="KYC43926.1"/>
    <property type="molecule type" value="Genomic_DNA"/>
</dbReference>
<dbReference type="PANTHER" id="PTHR37529:SF1">
    <property type="entry name" value="TRANSPOSASE INSG FOR INSERTION SEQUENCE ELEMENT IS4-RELATED"/>
    <property type="match status" value="1"/>
</dbReference>
<comment type="caution">
    <text evidence="10">The sequence shown here is derived from an EMBL/GenBank/DDBJ whole genome shotgun (WGS) entry which is preliminary data.</text>
</comment>
<feature type="domain" description="Transposase IS4 N-terminal" evidence="2">
    <location>
        <begin position="20"/>
        <end position="115"/>
    </location>
</feature>
<dbReference type="Pfam" id="PF01609">
    <property type="entry name" value="DDE_Tnp_1"/>
    <property type="match status" value="1"/>
</dbReference>
<dbReference type="Pfam" id="PF13006">
    <property type="entry name" value="Nterm_IS4"/>
    <property type="match status" value="1"/>
</dbReference>
<dbReference type="RefSeq" id="WP_026135398.1">
    <property type="nucleotide sequence ID" value="NZ_KQ976354.1"/>
</dbReference>
<dbReference type="SUPFAM" id="SSF53098">
    <property type="entry name" value="Ribonuclease H-like"/>
    <property type="match status" value="1"/>
</dbReference>
<reference evidence="10" key="2">
    <citation type="submission" date="2016-02" db="EMBL/GenBank/DDBJ databases">
        <authorList>
            <person name="Wen L."/>
            <person name="He K."/>
            <person name="Yang H."/>
        </authorList>
    </citation>
    <scope>NUCLEOTIDE SEQUENCE</scope>
    <source>
        <strain evidence="10">PCC 7110</strain>
    </source>
</reference>
<reference evidence="10 14" key="1">
    <citation type="journal article" date="2013" name="Genome Biol. Evol.">
        <title>Genomes of Stigonematalean cyanobacteria (subsection V) and the evolution of oxygenic photosynthesis from prokaryotes to plastids.</title>
        <authorList>
            <person name="Dagan T."/>
            <person name="Roettger M."/>
            <person name="Stucken K."/>
            <person name="Landan G."/>
            <person name="Koch R."/>
            <person name="Major P."/>
            <person name="Gould S.B."/>
            <person name="Goremykin V.V."/>
            <person name="Rippka R."/>
            <person name="Tandeau de Marsac N."/>
            <person name="Gugger M."/>
            <person name="Lockhart P.J."/>
            <person name="Allen J.F."/>
            <person name="Brune I."/>
            <person name="Maus I."/>
            <person name="Puhler A."/>
            <person name="Martin W.F."/>
        </authorList>
    </citation>
    <scope>NUCLEOTIDE SEQUENCE [LARGE SCALE GENOMIC DNA]</scope>
    <source>
        <strain evidence="10 14">PCC 7110</strain>
    </source>
</reference>
<dbReference type="EMBL" id="ANNX02000029">
    <property type="protein sequence ID" value="KYC40406.1"/>
    <property type="molecule type" value="Genomic_DNA"/>
</dbReference>
<dbReference type="EMBL" id="ANNX02000051">
    <property type="protein sequence ID" value="KYC35695.1"/>
    <property type="molecule type" value="Genomic_DNA"/>
</dbReference>
<dbReference type="InterPro" id="IPR012337">
    <property type="entry name" value="RNaseH-like_sf"/>
</dbReference>
<evidence type="ECO:0000313" key="8">
    <source>
        <dbReference type="EMBL" id="KYC40230.1"/>
    </source>
</evidence>
<gene>
    <name evidence="13" type="ORF">WA1_01885</name>
    <name evidence="3" type="ORF">WA1_06190</name>
    <name evidence="4" type="ORF">WA1_06455</name>
    <name evidence="5" type="ORF">WA1_06795</name>
    <name evidence="6" type="ORF">WA1_07770</name>
    <name evidence="12" type="ORF">WA1_10860</name>
    <name evidence="11" type="ORF">WA1_12160</name>
    <name evidence="10" type="ORF">WA1_16915</name>
    <name evidence="9" type="ORF">WA1_26710</name>
    <name evidence="8" type="ORF">WA1_27220</name>
    <name evidence="7" type="ORF">WA1_36195</name>
</gene>
<proteinExistence type="predicted"/>
<dbReference type="AlphaFoldDB" id="A0A139XAM2"/>
<dbReference type="EMBL" id="ANNX02000013">
    <property type="protein sequence ID" value="KYC43552.1"/>
    <property type="molecule type" value="Genomic_DNA"/>
</dbReference>
<evidence type="ECO:0000313" key="3">
    <source>
        <dbReference type="EMBL" id="KYC35412.1"/>
    </source>
</evidence>
<dbReference type="GO" id="GO:0003677">
    <property type="term" value="F:DNA binding"/>
    <property type="evidence" value="ECO:0007669"/>
    <property type="project" value="InterPro"/>
</dbReference>
<evidence type="ECO:0000313" key="10">
    <source>
        <dbReference type="EMBL" id="KYC41716.1"/>
    </source>
</evidence>
<dbReference type="STRING" id="128403.WA1_01885"/>
<dbReference type="OrthoDB" id="477305at2"/>
<dbReference type="GO" id="GO:0004803">
    <property type="term" value="F:transposase activity"/>
    <property type="evidence" value="ECO:0007669"/>
    <property type="project" value="InterPro"/>
</dbReference>
<evidence type="ECO:0000313" key="12">
    <source>
        <dbReference type="EMBL" id="KYC43552.1"/>
    </source>
</evidence>
<evidence type="ECO:0000313" key="9">
    <source>
        <dbReference type="EMBL" id="KYC40406.1"/>
    </source>
</evidence>
<organism evidence="10 14">
    <name type="scientific">Scytonema hofmannii PCC 7110</name>
    <dbReference type="NCBI Taxonomy" id="128403"/>
    <lineage>
        <taxon>Bacteria</taxon>
        <taxon>Bacillati</taxon>
        <taxon>Cyanobacteriota</taxon>
        <taxon>Cyanophyceae</taxon>
        <taxon>Nostocales</taxon>
        <taxon>Scytonemataceae</taxon>
        <taxon>Scytonema</taxon>
    </lineage>
</organism>
<dbReference type="EMBL" id="ANNX02000030">
    <property type="protein sequence ID" value="KYC40230.1"/>
    <property type="molecule type" value="Genomic_DNA"/>
</dbReference>
<dbReference type="GO" id="GO:0006313">
    <property type="term" value="P:DNA transposition"/>
    <property type="evidence" value="ECO:0007669"/>
    <property type="project" value="InterPro"/>
</dbReference>
<evidence type="ECO:0000313" key="5">
    <source>
        <dbReference type="EMBL" id="KYC35527.1"/>
    </source>
</evidence>
<accession>A0A139XAM2</accession>
<evidence type="ECO:0000313" key="13">
    <source>
        <dbReference type="EMBL" id="KYC43926.1"/>
    </source>
</evidence>
<dbReference type="PANTHER" id="PTHR37529">
    <property type="entry name" value="TRANSPOSASE INSG FOR INSERTION SEQUENCE ELEMENT IS4-RELATED"/>
    <property type="match status" value="1"/>
</dbReference>
<dbReference type="EMBL" id="ANNX02000040">
    <property type="protein sequence ID" value="KYC38623.1"/>
    <property type="molecule type" value="Genomic_DNA"/>
</dbReference>
<evidence type="ECO:0000313" key="4">
    <source>
        <dbReference type="EMBL" id="KYC35463.1"/>
    </source>
</evidence>
<dbReference type="EMBL" id="ANNX02000016">
    <property type="protein sequence ID" value="KYC42870.1"/>
    <property type="molecule type" value="Genomic_DNA"/>
</dbReference>
<sequence>MMLVNFEFNNQILNRAQLLLALNQIIPTESIMAAITTTSSTARRQRILPTHVVISLVIAMSFWSSDSIVDVLKNLIQGFNSLQIPFKRRFKIPTSSSISEARQRIGAAVMTRLFEIVAKPLATIKTPGAFLGGLRIMALDGTVFDVPDTETNAKVFGYPGSRPGTNPAFPKARLTFLVEAGTHLIIDIFCCPYRIGERKGALKLLRSVEESMLLMWDRGLHSFKMIHAAIKQKCHILGRVPSHVKFEFVKAFPDGSYLSWLAPDGKSRKKGATKIPVRVIEYIIEVEGVEKVYRLVTDLMDISTFPALLLAQEYHQRWEAENTLDELKVHLNGRKIPIRSKNPREVIQEIYGWLLGHYCIRYLMFQSAAIKGISPLSLSFTSSLRVVRRAIPQFQQQVNHSLENMNIYFSWLIWEILDLQIPPTSGRTNPRVIKKTRSKFKTKKRCHRNNYTPRQQLSFTIFTTAS</sequence>
<dbReference type="InterPro" id="IPR024473">
    <property type="entry name" value="Transposases_IS4_N"/>
</dbReference>
<dbReference type="Proteomes" id="UP000076925">
    <property type="component" value="Unassembled WGS sequence"/>
</dbReference>
<evidence type="ECO:0000313" key="7">
    <source>
        <dbReference type="EMBL" id="KYC38623.1"/>
    </source>
</evidence>
<evidence type="ECO:0000259" key="1">
    <source>
        <dbReference type="Pfam" id="PF01609"/>
    </source>
</evidence>
<evidence type="ECO:0000313" key="14">
    <source>
        <dbReference type="Proteomes" id="UP000076925"/>
    </source>
</evidence>
<dbReference type="EMBL" id="ANNX02000051">
    <property type="protein sequence ID" value="KYC35463.1"/>
    <property type="molecule type" value="Genomic_DNA"/>
</dbReference>
<name>A0A139XAM2_9CYAN</name>
<keyword evidence="14" id="KW-1185">Reference proteome</keyword>
<evidence type="ECO:0000313" key="6">
    <source>
        <dbReference type="EMBL" id="KYC35695.1"/>
    </source>
</evidence>
<dbReference type="EMBL" id="ANNX02000020">
    <property type="protein sequence ID" value="KYC41716.1"/>
    <property type="molecule type" value="Genomic_DNA"/>
</dbReference>
<protein>
    <submittedName>
        <fullName evidence="10">Transposase</fullName>
    </submittedName>
</protein>
<dbReference type="InterPro" id="IPR047952">
    <property type="entry name" value="Transpos_IS4"/>
</dbReference>
<evidence type="ECO:0000259" key="2">
    <source>
        <dbReference type="Pfam" id="PF13006"/>
    </source>
</evidence>
<dbReference type="EMBL" id="ANNX02000051">
    <property type="protein sequence ID" value="KYC35412.1"/>
    <property type="molecule type" value="Genomic_DNA"/>
</dbReference>
<evidence type="ECO:0000313" key="11">
    <source>
        <dbReference type="EMBL" id="KYC42870.1"/>
    </source>
</evidence>
<dbReference type="InterPro" id="IPR002559">
    <property type="entry name" value="Transposase_11"/>
</dbReference>